<gene>
    <name evidence="10" type="ORF">PEVE_00012516</name>
</gene>
<feature type="transmembrane region" description="Helical" evidence="8">
    <location>
        <begin position="155"/>
        <end position="176"/>
    </location>
</feature>
<keyword evidence="4" id="KW-0297">G-protein coupled receptor</keyword>
<name>A0ABN8M2E7_9CNID</name>
<evidence type="ECO:0000313" key="10">
    <source>
        <dbReference type="EMBL" id="CAH3021706.1"/>
    </source>
</evidence>
<reference evidence="10 11" key="1">
    <citation type="submission" date="2022-05" db="EMBL/GenBank/DDBJ databases">
        <authorList>
            <consortium name="Genoscope - CEA"/>
            <person name="William W."/>
        </authorList>
    </citation>
    <scope>NUCLEOTIDE SEQUENCE [LARGE SCALE GENOMIC DNA]</scope>
</reference>
<protein>
    <recommendedName>
        <fullName evidence="9">G-protein coupled receptors family 1 profile domain-containing protein</fullName>
    </recommendedName>
</protein>
<keyword evidence="5 8" id="KW-0472">Membrane</keyword>
<dbReference type="SUPFAM" id="SSF81321">
    <property type="entry name" value="Family A G protein-coupled receptor-like"/>
    <property type="match status" value="1"/>
</dbReference>
<feature type="transmembrane region" description="Helical" evidence="8">
    <location>
        <begin position="295"/>
        <end position="313"/>
    </location>
</feature>
<feature type="transmembrane region" description="Helical" evidence="8">
    <location>
        <begin position="38"/>
        <end position="60"/>
    </location>
</feature>
<comment type="subcellular location">
    <subcellularLocation>
        <location evidence="1">Membrane</location>
        <topology evidence="1">Multi-pass membrane protein</topology>
    </subcellularLocation>
</comment>
<evidence type="ECO:0000256" key="6">
    <source>
        <dbReference type="ARBA" id="ARBA00023170"/>
    </source>
</evidence>
<evidence type="ECO:0000313" key="11">
    <source>
        <dbReference type="Proteomes" id="UP001159427"/>
    </source>
</evidence>
<evidence type="ECO:0000256" key="8">
    <source>
        <dbReference type="SAM" id="Phobius"/>
    </source>
</evidence>
<feature type="transmembrane region" description="Helical" evidence="8">
    <location>
        <begin position="259"/>
        <end position="283"/>
    </location>
</feature>
<feature type="transmembrane region" description="Helical" evidence="8">
    <location>
        <begin position="113"/>
        <end position="134"/>
    </location>
</feature>
<accession>A0ABN8M2E7</accession>
<evidence type="ECO:0000256" key="2">
    <source>
        <dbReference type="ARBA" id="ARBA00022692"/>
    </source>
</evidence>
<keyword evidence="6" id="KW-0675">Receptor</keyword>
<dbReference type="PANTHER" id="PTHR45695">
    <property type="entry name" value="LEUCOKININ RECEPTOR-RELATED"/>
    <property type="match status" value="1"/>
</dbReference>
<keyword evidence="3 8" id="KW-1133">Transmembrane helix</keyword>
<evidence type="ECO:0000256" key="4">
    <source>
        <dbReference type="ARBA" id="ARBA00023040"/>
    </source>
</evidence>
<feature type="transmembrane region" description="Helical" evidence="8">
    <location>
        <begin position="199"/>
        <end position="219"/>
    </location>
</feature>
<sequence length="354" mass="40091">MNITAQNEIQPSMNATGENTSTALNSTPSPTNDISTTLYIFTTLFFSLIIFFGLLGNSFVMATLIRWPDMRTAFNLLIANICLADLGVCVLAAPLRIIETFRGWIFGDAMCYVLAPLQDVFVAVSVNTHTVIAFERHRAIASPFKQKITLKRAKTVVLVIWLASYVAAGVPLMIFLKNQLAGDGYYYCSLGFTSDKYRIAYKIYLVVLFIVVPLVLQLVRYVDIIRVLRAKDGIYAKSFKTNTLQWKALKKRLHQKKRLVRMLVVIVVGFHLCYLPRAMIMLMREFVPDLITKPWFMYVDLITLTMLYLKHVINPLILCVMSDDFRAGCFTICCASEGHESSRQEVPAVPRAIE</sequence>
<proteinExistence type="predicted"/>
<evidence type="ECO:0000256" key="3">
    <source>
        <dbReference type="ARBA" id="ARBA00022989"/>
    </source>
</evidence>
<evidence type="ECO:0000259" key="9">
    <source>
        <dbReference type="PROSITE" id="PS50262"/>
    </source>
</evidence>
<dbReference type="PRINTS" id="PR00237">
    <property type="entry name" value="GPCRRHODOPSN"/>
</dbReference>
<dbReference type="InterPro" id="IPR017452">
    <property type="entry name" value="GPCR_Rhodpsn_7TM"/>
</dbReference>
<dbReference type="EMBL" id="CALNXI010000192">
    <property type="protein sequence ID" value="CAH3021706.1"/>
    <property type="molecule type" value="Genomic_DNA"/>
</dbReference>
<keyword evidence="7" id="KW-0807">Transducer</keyword>
<dbReference type="InterPro" id="IPR000276">
    <property type="entry name" value="GPCR_Rhodpsn"/>
</dbReference>
<keyword evidence="11" id="KW-1185">Reference proteome</keyword>
<dbReference type="PROSITE" id="PS50262">
    <property type="entry name" value="G_PROTEIN_RECEP_F1_2"/>
    <property type="match status" value="1"/>
</dbReference>
<dbReference type="PANTHER" id="PTHR45695:SF9">
    <property type="entry name" value="LEUCOKININ RECEPTOR"/>
    <property type="match status" value="1"/>
</dbReference>
<feature type="domain" description="G-protein coupled receptors family 1 profile" evidence="9">
    <location>
        <begin position="56"/>
        <end position="318"/>
    </location>
</feature>
<dbReference type="Gene3D" id="1.20.1070.10">
    <property type="entry name" value="Rhodopsin 7-helix transmembrane proteins"/>
    <property type="match status" value="1"/>
</dbReference>
<feature type="transmembrane region" description="Helical" evidence="8">
    <location>
        <begin position="72"/>
        <end position="93"/>
    </location>
</feature>
<evidence type="ECO:0000256" key="7">
    <source>
        <dbReference type="ARBA" id="ARBA00023224"/>
    </source>
</evidence>
<comment type="caution">
    <text evidence="10">The sequence shown here is derived from an EMBL/GenBank/DDBJ whole genome shotgun (WGS) entry which is preliminary data.</text>
</comment>
<dbReference type="Pfam" id="PF00001">
    <property type="entry name" value="7tm_1"/>
    <property type="match status" value="1"/>
</dbReference>
<evidence type="ECO:0000256" key="1">
    <source>
        <dbReference type="ARBA" id="ARBA00004141"/>
    </source>
</evidence>
<dbReference type="CDD" id="cd00637">
    <property type="entry name" value="7tm_classA_rhodopsin-like"/>
    <property type="match status" value="1"/>
</dbReference>
<dbReference type="Proteomes" id="UP001159427">
    <property type="component" value="Unassembled WGS sequence"/>
</dbReference>
<organism evidence="10 11">
    <name type="scientific">Porites evermanni</name>
    <dbReference type="NCBI Taxonomy" id="104178"/>
    <lineage>
        <taxon>Eukaryota</taxon>
        <taxon>Metazoa</taxon>
        <taxon>Cnidaria</taxon>
        <taxon>Anthozoa</taxon>
        <taxon>Hexacorallia</taxon>
        <taxon>Scleractinia</taxon>
        <taxon>Fungiina</taxon>
        <taxon>Poritidae</taxon>
        <taxon>Porites</taxon>
    </lineage>
</organism>
<evidence type="ECO:0000256" key="5">
    <source>
        <dbReference type="ARBA" id="ARBA00023136"/>
    </source>
</evidence>
<keyword evidence="2 8" id="KW-0812">Transmembrane</keyword>